<accession>A0A2V1ZFB6</accession>
<protein>
    <submittedName>
        <fullName evidence="1">FemAB family protein</fullName>
    </submittedName>
</protein>
<dbReference type="EMBL" id="QGGM01000017">
    <property type="protein sequence ID" value="PWK06542.1"/>
    <property type="molecule type" value="Genomic_DNA"/>
</dbReference>
<proteinExistence type="predicted"/>
<dbReference type="SUPFAM" id="SSF55729">
    <property type="entry name" value="Acyl-CoA N-acyltransferases (Nat)"/>
    <property type="match status" value="1"/>
</dbReference>
<keyword evidence="2" id="KW-1185">Reference proteome</keyword>
<comment type="caution">
    <text evidence="1">The sequence shown here is derived from an EMBL/GenBank/DDBJ whole genome shotgun (WGS) entry which is preliminary data.</text>
</comment>
<sequence>MDTVQVDFTEINKDWDKNIADYHFDIYHLSGWIAASAIVDKGTPQGVIATYNNKKIFLPLIIREIDSEHWDATSTYGYGGPVMDKSLTDAELDIILAEVRGFLLEKGCVSLFMRLHPIINKEWLPTVGKALTHGLTLMSDLSKSEEEHWSETQNRHRRGIKKALKMDVVTKIERLTRENAVMFSNIYKETMAQVKADQYYFFDDDYFFNLLENLQDRILLITAYQDNKAIGSSIYTICKESGIMQFHLGGTLNAYTHLQPSKLITHVARDWGRTNHYKLLHLGGGVGSNLDSLYEYKKGFSSQELLFKTYRLVVNPAKYAALVANSWFTENDLRSEFFPLYRKEPTKETILETEQAEALADI</sequence>
<dbReference type="Gene3D" id="3.40.630.30">
    <property type="match status" value="1"/>
</dbReference>
<dbReference type="InterPro" id="IPR016181">
    <property type="entry name" value="Acyl_CoA_acyltransferase"/>
</dbReference>
<dbReference type="RefSeq" id="WP_109592439.1">
    <property type="nucleotide sequence ID" value="NZ_CAJGZY010000017.1"/>
</dbReference>
<organism evidence="1 2">
    <name type="scientific">Psychrobacter immobilis</name>
    <dbReference type="NCBI Taxonomy" id="498"/>
    <lineage>
        <taxon>Bacteria</taxon>
        <taxon>Pseudomonadati</taxon>
        <taxon>Pseudomonadota</taxon>
        <taxon>Gammaproteobacteria</taxon>
        <taxon>Moraxellales</taxon>
        <taxon>Moraxellaceae</taxon>
        <taxon>Psychrobacter</taxon>
    </lineage>
</organism>
<dbReference type="AlphaFoldDB" id="A0A2V1ZFB6"/>
<gene>
    <name evidence="1" type="ORF">C8D84_11726</name>
</gene>
<dbReference type="PANTHER" id="PTHR36174:SF1">
    <property type="entry name" value="LIPID II:GLYCINE GLYCYLTRANSFERASE"/>
    <property type="match status" value="1"/>
</dbReference>
<evidence type="ECO:0000313" key="2">
    <source>
        <dbReference type="Proteomes" id="UP000245655"/>
    </source>
</evidence>
<dbReference type="Proteomes" id="UP000245655">
    <property type="component" value="Unassembled WGS sequence"/>
</dbReference>
<dbReference type="InterPro" id="IPR050644">
    <property type="entry name" value="PG_Glycine_Bridge_Synth"/>
</dbReference>
<name>A0A2V1ZFB6_PSYIM</name>
<reference evidence="1 2" key="1">
    <citation type="submission" date="2018-05" db="EMBL/GenBank/DDBJ databases">
        <title>Genomic Encyclopedia of Type Strains, Phase IV (KMG-IV): sequencing the most valuable type-strain genomes for metagenomic binning, comparative biology and taxonomic classification.</title>
        <authorList>
            <person name="Goeker M."/>
        </authorList>
    </citation>
    <scope>NUCLEOTIDE SEQUENCE [LARGE SCALE GENOMIC DNA]</scope>
    <source>
        <strain evidence="1 2">DSM 7229</strain>
    </source>
</reference>
<evidence type="ECO:0000313" key="1">
    <source>
        <dbReference type="EMBL" id="PWK06542.1"/>
    </source>
</evidence>
<dbReference type="GeneID" id="60256160"/>
<dbReference type="PANTHER" id="PTHR36174">
    <property type="entry name" value="LIPID II:GLYCINE GLYCYLTRANSFERASE"/>
    <property type="match status" value="1"/>
</dbReference>